<evidence type="ECO:0000259" key="2">
    <source>
        <dbReference type="Pfam" id="PF26013"/>
    </source>
</evidence>
<dbReference type="InterPro" id="IPR058317">
    <property type="entry name" value="DUF8004"/>
</dbReference>
<feature type="region of interest" description="Disordered" evidence="1">
    <location>
        <begin position="934"/>
        <end position="960"/>
    </location>
</feature>
<feature type="region of interest" description="Disordered" evidence="1">
    <location>
        <begin position="797"/>
        <end position="837"/>
    </location>
</feature>
<sequence>MASTESRFEPQSSNLGGCQSISHSISPAAEDIRRYQILRIDSRTTSDKTKLSSRSSQTLTRCPSLAADDVLPIGLLENACLAGQHLHSTSNSRTSIRRSVSRATATQPPMAVEKMQRWSGMTRTVSDWDGLRRDTELWLENSDCYVHLYARGASRRGPSFCIPFRALRQKKCNSILSVCHAQIASRDGSESQRLISLSSSLMLPSREMGIVNLYIPAPDHVSRQDAFKWHVTTRNFFAFLLGKPLVGSHMGQTFVDLQERIRLFRSDLVDNQEDFLQYTEDQGYRDFAECTDYALASLFYAETYKLRPAWIDAFAHCVGMNESLSLSPEHAATSRLTKALITRAFLEVDIHLSQVTAALSKFLEEDLSSAYLGLTPGARSHLNRFRRFLHSFYVKKFGYWPPPRGSAFPKALYKSMYFDFQQLYDYLVDTKSTADFALQRPASGGICVLQNVDSFDKRRQFTSQPHPLPLIPSYAEPTKKMESQKALRQLTSASQHKKAANNVQTISAALAAATNTHDAAVASSTIVQEYAHFERTYSSTLHQRDEKVAVVDARKVRWLIIYGTLQYLVSALRAPKEVRDAETADYPLCCLLPEQSSWPGSSQVSTPSAASVVTPASAANVPQVIDEYLSSSQSDFTFIRPDCHREDYFFSRTAGQRGSVEVPAPLKISTPVSCPPSRSFGSISLSSRSSRRNSWKLKPTHHCEIIVHGYGNGLNEATTNSPSKCLPRSASMNESHRSSTSILPEGAGPETSWFRPQSPPIPQERTSSLNKARRHARQRTPLLDAAHLKHYLGSAASSDATDMSRSDSTSSHGSQVWSVSSAISSESSTDGDYKERHRTTVENSGLLGGFVSVDSTPVPLPRTRSLVKTKTPASKASLPQVTTHMQAFRFDDDAPQTPPANYFSHIHPAFRPLTCETTIGMALSPPVSPPLSPSINAPSSCFEPSPSVSTNMPSHSVTRRTSSDLTYANLPVSKVPKRIASHREQHGLFTTITSSSKNMEMRASAERTKSRMSILKRFYAF</sequence>
<protein>
    <recommendedName>
        <fullName evidence="2">DUF8004 domain-containing protein</fullName>
    </recommendedName>
</protein>
<dbReference type="GeneID" id="54348319"/>
<feature type="compositionally biased region" description="Polar residues" evidence="1">
    <location>
        <begin position="730"/>
        <end position="742"/>
    </location>
</feature>
<keyword evidence="4" id="KW-1185">Reference proteome</keyword>
<dbReference type="OrthoDB" id="4114825at2759"/>
<feature type="domain" description="DUF8004" evidence="2">
    <location>
        <begin position="273"/>
        <end position="364"/>
    </location>
</feature>
<dbReference type="AlphaFoldDB" id="A0A6A5S2W7"/>
<feature type="compositionally biased region" description="Polar residues" evidence="1">
    <location>
        <begin position="797"/>
        <end position="807"/>
    </location>
</feature>
<dbReference type="PANTHER" id="PTHR39601:SF1">
    <property type="entry name" value="CHORIOGENIN HMINOR"/>
    <property type="match status" value="1"/>
</dbReference>
<dbReference type="Proteomes" id="UP000800082">
    <property type="component" value="Unassembled WGS sequence"/>
</dbReference>
<reference evidence="3" key="1">
    <citation type="journal article" date="2020" name="Stud. Mycol.">
        <title>101 Dothideomycetes genomes: a test case for predicting lifestyles and emergence of pathogens.</title>
        <authorList>
            <person name="Haridas S."/>
            <person name="Albert R."/>
            <person name="Binder M."/>
            <person name="Bloem J."/>
            <person name="Labutti K."/>
            <person name="Salamov A."/>
            <person name="Andreopoulos B."/>
            <person name="Baker S."/>
            <person name="Barry K."/>
            <person name="Bills G."/>
            <person name="Bluhm B."/>
            <person name="Cannon C."/>
            <person name="Castanera R."/>
            <person name="Culley D."/>
            <person name="Daum C."/>
            <person name="Ezra D."/>
            <person name="Gonzalez J."/>
            <person name="Henrissat B."/>
            <person name="Kuo A."/>
            <person name="Liang C."/>
            <person name="Lipzen A."/>
            <person name="Lutzoni F."/>
            <person name="Magnuson J."/>
            <person name="Mondo S."/>
            <person name="Nolan M."/>
            <person name="Ohm R."/>
            <person name="Pangilinan J."/>
            <person name="Park H.-J."/>
            <person name="Ramirez L."/>
            <person name="Alfaro M."/>
            <person name="Sun H."/>
            <person name="Tritt A."/>
            <person name="Yoshinaga Y."/>
            <person name="Zwiers L.-H."/>
            <person name="Turgeon B."/>
            <person name="Goodwin S."/>
            <person name="Spatafora J."/>
            <person name="Crous P."/>
            <person name="Grigoriev I."/>
        </authorList>
    </citation>
    <scope>NUCLEOTIDE SEQUENCE</scope>
    <source>
        <strain evidence="3">CBS 183.55</strain>
    </source>
</reference>
<dbReference type="PANTHER" id="PTHR39601">
    <property type="entry name" value="CHORIOGENIN HMINOR"/>
    <property type="match status" value="1"/>
</dbReference>
<evidence type="ECO:0000313" key="3">
    <source>
        <dbReference type="EMBL" id="KAF1934263.1"/>
    </source>
</evidence>
<dbReference type="RefSeq" id="XP_033454511.1">
    <property type="nucleotide sequence ID" value="XM_033590651.1"/>
</dbReference>
<dbReference type="EMBL" id="ML978956">
    <property type="protein sequence ID" value="KAF1934263.1"/>
    <property type="molecule type" value="Genomic_DNA"/>
</dbReference>
<dbReference type="Pfam" id="PF26013">
    <property type="entry name" value="DUF8004"/>
    <property type="match status" value="1"/>
</dbReference>
<gene>
    <name evidence="3" type="ORF">M421DRAFT_415301</name>
</gene>
<evidence type="ECO:0000256" key="1">
    <source>
        <dbReference type="SAM" id="MobiDB-lite"/>
    </source>
</evidence>
<organism evidence="3 4">
    <name type="scientific">Didymella exigua CBS 183.55</name>
    <dbReference type="NCBI Taxonomy" id="1150837"/>
    <lineage>
        <taxon>Eukaryota</taxon>
        <taxon>Fungi</taxon>
        <taxon>Dikarya</taxon>
        <taxon>Ascomycota</taxon>
        <taxon>Pezizomycotina</taxon>
        <taxon>Dothideomycetes</taxon>
        <taxon>Pleosporomycetidae</taxon>
        <taxon>Pleosporales</taxon>
        <taxon>Pleosporineae</taxon>
        <taxon>Didymellaceae</taxon>
        <taxon>Didymella</taxon>
    </lineage>
</organism>
<evidence type="ECO:0000313" key="4">
    <source>
        <dbReference type="Proteomes" id="UP000800082"/>
    </source>
</evidence>
<feature type="compositionally biased region" description="Low complexity" evidence="1">
    <location>
        <begin position="808"/>
        <end position="828"/>
    </location>
</feature>
<feature type="compositionally biased region" description="Polar residues" evidence="1">
    <location>
        <begin position="946"/>
        <end position="960"/>
    </location>
</feature>
<accession>A0A6A5S2W7</accession>
<name>A0A6A5S2W7_9PLEO</name>
<feature type="region of interest" description="Disordered" evidence="1">
    <location>
        <begin position="718"/>
        <end position="785"/>
    </location>
</feature>
<feature type="region of interest" description="Disordered" evidence="1">
    <location>
        <begin position="1"/>
        <end position="21"/>
    </location>
</feature>
<proteinExistence type="predicted"/>